<feature type="domain" description="Carbohydrate kinase PfkB" evidence="11">
    <location>
        <begin position="54"/>
        <end position="334"/>
    </location>
</feature>
<evidence type="ECO:0000256" key="1">
    <source>
        <dbReference type="ARBA" id="ARBA00004801"/>
    </source>
</evidence>
<dbReference type="EMBL" id="VTPC01004215">
    <property type="protein sequence ID" value="KAF2897382.1"/>
    <property type="molecule type" value="Genomic_DNA"/>
</dbReference>
<comment type="pathway">
    <text evidence="1 10">Purine metabolism; AMP biosynthesis via salvage pathway; AMP from adenosine: step 1/1.</text>
</comment>
<comment type="similarity">
    <text evidence="2 10">Belongs to the carbohydrate kinase PfkB family.</text>
</comment>
<dbReference type="PANTHER" id="PTHR45769">
    <property type="entry name" value="ADENOSINE KINASE"/>
    <property type="match status" value="1"/>
</dbReference>
<comment type="cofactor">
    <cofactor evidence="10">
        <name>Mg(2+)</name>
        <dbReference type="ChEBI" id="CHEBI:18420"/>
    </cofactor>
    <text evidence="10">Binds 3 Mg(2+) ions per subunit.</text>
</comment>
<comment type="function">
    <text evidence="10">ATP dependent phosphorylation of adenosine and other related nucleoside analogs to monophosphate derivatives.</text>
</comment>
<keyword evidence="13" id="KW-1185">Reference proteome</keyword>
<evidence type="ECO:0000313" key="12">
    <source>
        <dbReference type="EMBL" id="KAF2897382.1"/>
    </source>
</evidence>
<dbReference type="Proteomes" id="UP000801492">
    <property type="component" value="Unassembled WGS sequence"/>
</dbReference>
<organism evidence="12 13">
    <name type="scientific">Ignelater luminosus</name>
    <name type="common">Cucubano</name>
    <name type="synonym">Pyrophorus luminosus</name>
    <dbReference type="NCBI Taxonomy" id="2038154"/>
    <lineage>
        <taxon>Eukaryota</taxon>
        <taxon>Metazoa</taxon>
        <taxon>Ecdysozoa</taxon>
        <taxon>Arthropoda</taxon>
        <taxon>Hexapoda</taxon>
        <taxon>Insecta</taxon>
        <taxon>Pterygota</taxon>
        <taxon>Neoptera</taxon>
        <taxon>Endopterygota</taxon>
        <taxon>Coleoptera</taxon>
        <taxon>Polyphaga</taxon>
        <taxon>Elateriformia</taxon>
        <taxon>Elateroidea</taxon>
        <taxon>Elateridae</taxon>
        <taxon>Agrypninae</taxon>
        <taxon>Pyrophorini</taxon>
        <taxon>Ignelater</taxon>
    </lineage>
</organism>
<feature type="active site" description="Proton acceptor" evidence="9">
    <location>
        <position position="295"/>
    </location>
</feature>
<dbReference type="UniPathway" id="UPA00588">
    <property type="reaction ID" value="UER00659"/>
</dbReference>
<dbReference type="PANTHER" id="PTHR45769:SF3">
    <property type="entry name" value="ADENOSINE KINASE"/>
    <property type="match status" value="1"/>
</dbReference>
<dbReference type="Pfam" id="PF00294">
    <property type="entry name" value="PfkB"/>
    <property type="match status" value="1"/>
</dbReference>
<dbReference type="GO" id="GO:0006144">
    <property type="term" value="P:purine nucleobase metabolic process"/>
    <property type="evidence" value="ECO:0007669"/>
    <property type="project" value="TreeGrafter"/>
</dbReference>
<dbReference type="GO" id="GO:0006166">
    <property type="term" value="P:purine ribonucleoside salvage"/>
    <property type="evidence" value="ECO:0007669"/>
    <property type="project" value="UniProtKB-KW"/>
</dbReference>
<keyword evidence="5 10" id="KW-0660">Purine salvage</keyword>
<dbReference type="InterPro" id="IPR002173">
    <property type="entry name" value="Carboh/pur_kinase_PfkB_CS"/>
</dbReference>
<comment type="caution">
    <text evidence="12">The sequence shown here is derived from an EMBL/GenBank/DDBJ whole genome shotgun (WGS) entry which is preliminary data.</text>
</comment>
<dbReference type="InterPro" id="IPR029056">
    <property type="entry name" value="Ribokinase-like"/>
</dbReference>
<dbReference type="CDD" id="cd01168">
    <property type="entry name" value="adenosine_kinase"/>
    <property type="match status" value="1"/>
</dbReference>
<evidence type="ECO:0000256" key="9">
    <source>
        <dbReference type="PIRSR" id="PIRSR601805-1"/>
    </source>
</evidence>
<evidence type="ECO:0000256" key="6">
    <source>
        <dbReference type="ARBA" id="ARBA00022741"/>
    </source>
</evidence>
<dbReference type="GO" id="GO:0005634">
    <property type="term" value="C:nucleus"/>
    <property type="evidence" value="ECO:0007669"/>
    <property type="project" value="UniProtKB-SubCell"/>
</dbReference>
<reference evidence="12" key="1">
    <citation type="submission" date="2019-08" db="EMBL/GenBank/DDBJ databases">
        <title>The genome of the North American firefly Photinus pyralis.</title>
        <authorList>
            <consortium name="Photinus pyralis genome working group"/>
            <person name="Fallon T.R."/>
            <person name="Sander Lower S.E."/>
            <person name="Weng J.-K."/>
        </authorList>
    </citation>
    <scope>NUCLEOTIDE SEQUENCE</scope>
    <source>
        <strain evidence="12">TRF0915ILg1</strain>
        <tissue evidence="12">Whole body</tissue>
    </source>
</reference>
<evidence type="ECO:0000256" key="3">
    <source>
        <dbReference type="ARBA" id="ARBA00012119"/>
    </source>
</evidence>
<dbReference type="GO" id="GO:0004001">
    <property type="term" value="F:adenosine kinase activity"/>
    <property type="evidence" value="ECO:0007669"/>
    <property type="project" value="UniProtKB-UniRule"/>
</dbReference>
<keyword evidence="8 10" id="KW-0067">ATP-binding</keyword>
<keyword evidence="7 10" id="KW-0418">Kinase</keyword>
<evidence type="ECO:0000256" key="8">
    <source>
        <dbReference type="ARBA" id="ARBA00022840"/>
    </source>
</evidence>
<evidence type="ECO:0000256" key="5">
    <source>
        <dbReference type="ARBA" id="ARBA00022726"/>
    </source>
</evidence>
<comment type="subunit">
    <text evidence="10">Monomer.</text>
</comment>
<keyword evidence="10" id="KW-0539">Nucleus</keyword>
<comment type="subcellular location">
    <subcellularLocation>
        <location evidence="10">Nucleus</location>
    </subcellularLocation>
</comment>
<dbReference type="GO" id="GO:0005524">
    <property type="term" value="F:ATP binding"/>
    <property type="evidence" value="ECO:0007669"/>
    <property type="project" value="UniProtKB-UniRule"/>
</dbReference>
<evidence type="ECO:0000256" key="2">
    <source>
        <dbReference type="ARBA" id="ARBA00010688"/>
    </source>
</evidence>
<protein>
    <recommendedName>
        <fullName evidence="3 10">Adenosine kinase</fullName>
        <shortName evidence="10">AK</shortName>
        <ecNumber evidence="3 10">2.7.1.20</ecNumber>
    </recommendedName>
    <alternativeName>
        <fullName evidence="10">Adenosine 5'-phosphotransferase</fullName>
    </alternativeName>
</protein>
<dbReference type="GO" id="GO:0005829">
    <property type="term" value="C:cytosol"/>
    <property type="evidence" value="ECO:0007669"/>
    <property type="project" value="TreeGrafter"/>
</dbReference>
<dbReference type="InterPro" id="IPR001805">
    <property type="entry name" value="Adenokinase"/>
</dbReference>
<keyword evidence="4 10" id="KW-0808">Transferase</keyword>
<dbReference type="OrthoDB" id="432447at2759"/>
<sequence>MVLIAGFGNPLLDITVKIPDDTLLNKYNLNEDDQKEISADKIKSLLEDISSLNPSMTPGGAAQNTMRILQWVLAKPNSTIMFGAVGQDALGKNLKALVEAAGVKTRYIEHVNEPTGTVVALVSGACRSLVAYIGAAQHVAIDNLHATDINTLNTVDLVYMEGFFLPDRKQVAQYIQEFCYDSKRIFTFNLSAVYMAETYPDDILYFANNCDILIGNYREYDALIKAAKLTMNVETLVAQLSANYDNSKNLKYGKIVIMTNGSKSVLCAHSNGKTEEISVPKIEADKIGDTTGAGDAFAAGFLAGMFEGRPPTGCLRWGCWVSRQIIQQVGCTIPNYPAEFLKTIE</sequence>
<accession>A0A8K0D6Z6</accession>
<dbReference type="Gene3D" id="3.40.1190.20">
    <property type="match status" value="1"/>
</dbReference>
<evidence type="ECO:0000259" key="11">
    <source>
        <dbReference type="Pfam" id="PF00294"/>
    </source>
</evidence>
<gene>
    <name evidence="12" type="ORF">ILUMI_08796</name>
</gene>
<evidence type="ECO:0000256" key="10">
    <source>
        <dbReference type="RuleBase" id="RU368116"/>
    </source>
</evidence>
<dbReference type="GO" id="GO:0044209">
    <property type="term" value="P:AMP salvage"/>
    <property type="evidence" value="ECO:0007669"/>
    <property type="project" value="UniProtKB-UniRule"/>
</dbReference>
<dbReference type="PROSITE" id="PS00584">
    <property type="entry name" value="PFKB_KINASES_2"/>
    <property type="match status" value="1"/>
</dbReference>
<evidence type="ECO:0000313" key="13">
    <source>
        <dbReference type="Proteomes" id="UP000801492"/>
    </source>
</evidence>
<keyword evidence="10" id="KW-0460">Magnesium</keyword>
<dbReference type="Gene3D" id="3.30.1110.10">
    <property type="match status" value="1"/>
</dbReference>
<name>A0A8K0D6Z6_IGNLU</name>
<dbReference type="SUPFAM" id="SSF53613">
    <property type="entry name" value="Ribokinase-like"/>
    <property type="match status" value="1"/>
</dbReference>
<dbReference type="PRINTS" id="PR00989">
    <property type="entry name" value="ADENOKINASE"/>
</dbReference>
<dbReference type="InterPro" id="IPR011611">
    <property type="entry name" value="PfkB_dom"/>
</dbReference>
<comment type="catalytic activity">
    <reaction evidence="10">
        <text>adenosine + ATP = AMP + ADP + H(+)</text>
        <dbReference type="Rhea" id="RHEA:20824"/>
        <dbReference type="ChEBI" id="CHEBI:15378"/>
        <dbReference type="ChEBI" id="CHEBI:16335"/>
        <dbReference type="ChEBI" id="CHEBI:30616"/>
        <dbReference type="ChEBI" id="CHEBI:456215"/>
        <dbReference type="ChEBI" id="CHEBI:456216"/>
        <dbReference type="EC" id="2.7.1.20"/>
    </reaction>
</comment>
<keyword evidence="6 10" id="KW-0547">Nucleotide-binding</keyword>
<dbReference type="AlphaFoldDB" id="A0A8K0D6Z6"/>
<evidence type="ECO:0000256" key="7">
    <source>
        <dbReference type="ARBA" id="ARBA00022777"/>
    </source>
</evidence>
<dbReference type="EC" id="2.7.1.20" evidence="3 10"/>
<proteinExistence type="inferred from homology"/>
<evidence type="ECO:0000256" key="4">
    <source>
        <dbReference type="ARBA" id="ARBA00022679"/>
    </source>
</evidence>